<keyword evidence="4" id="KW-1185">Reference proteome</keyword>
<evidence type="ECO:0000313" key="1">
    <source>
        <dbReference type="EMBL" id="RLJ80194.1"/>
    </source>
</evidence>
<proteinExistence type="predicted"/>
<protein>
    <submittedName>
        <fullName evidence="1">Uncharacterized protein</fullName>
    </submittedName>
</protein>
<dbReference type="RefSeq" id="WP_121282808.1">
    <property type="nucleotide sequence ID" value="NZ_RCCK01000010.1"/>
</dbReference>
<reference evidence="1 3" key="1">
    <citation type="submission" date="2018-10" db="EMBL/GenBank/DDBJ databases">
        <title>Genomic Encyclopedia of Archaeal and Bacterial Type Strains, Phase II (KMG-II): from individual species to whole genera.</title>
        <authorList>
            <person name="Goeker M."/>
        </authorList>
    </citation>
    <scope>NUCLEOTIDE SEQUENCE [LARGE SCALE GENOMIC DNA]</scope>
    <source>
        <strain evidence="1 3">DSM 19624</strain>
    </source>
</reference>
<evidence type="ECO:0000313" key="4">
    <source>
        <dbReference type="Proteomes" id="UP000297429"/>
    </source>
</evidence>
<evidence type="ECO:0000313" key="3">
    <source>
        <dbReference type="Proteomes" id="UP000273898"/>
    </source>
</evidence>
<evidence type="ECO:0000313" key="2">
    <source>
        <dbReference type="EMBL" id="TFB31479.1"/>
    </source>
</evidence>
<name>A0A497Y9D8_9SPHI</name>
<reference evidence="2 4" key="2">
    <citation type="submission" date="2019-03" db="EMBL/GenBank/DDBJ databases">
        <authorList>
            <person name="He R.-H."/>
        </authorList>
    </citation>
    <scope>NUCLEOTIDE SEQUENCE [LARGE SCALE GENOMIC DNA]</scope>
    <source>
        <strain evidence="2 4">DSM 19624</strain>
    </source>
</reference>
<organism evidence="1 3">
    <name type="scientific">Pedobacter alluvionis</name>
    <dbReference type="NCBI Taxonomy" id="475253"/>
    <lineage>
        <taxon>Bacteria</taxon>
        <taxon>Pseudomonadati</taxon>
        <taxon>Bacteroidota</taxon>
        <taxon>Sphingobacteriia</taxon>
        <taxon>Sphingobacteriales</taxon>
        <taxon>Sphingobacteriaceae</taxon>
        <taxon>Pedobacter</taxon>
    </lineage>
</organism>
<dbReference type="EMBL" id="SOPX01000002">
    <property type="protein sequence ID" value="TFB31479.1"/>
    <property type="molecule type" value="Genomic_DNA"/>
</dbReference>
<comment type="caution">
    <text evidence="1">The sequence shown here is derived from an EMBL/GenBank/DDBJ whole genome shotgun (WGS) entry which is preliminary data.</text>
</comment>
<dbReference type="EMBL" id="RCCK01000010">
    <property type="protein sequence ID" value="RLJ80194.1"/>
    <property type="molecule type" value="Genomic_DNA"/>
</dbReference>
<dbReference type="AlphaFoldDB" id="A0A497Y9D8"/>
<accession>A0A497Y9D8</accession>
<gene>
    <name evidence="1" type="ORF">BCL90_0941</name>
    <name evidence="2" type="ORF">E3V97_12855</name>
</gene>
<sequence>MAFSGIIELLGIKELAEYNTDAFTKEVTDFKYKVNQCAQLYPPQEVGNIFVYNFRDYCYIQSISLKNLITFLRQLQIEILRLTDFNIRCALTEGQLGFEVIKEGGLSDSLDDLITTETVENINQENITYIRNIEYSDTPARLYGIIERFKGIGIFLDQDLIESRISQEFLNKVKKEFCFDNYYLSEAHKFRYEHFIDCCINSTQYSEVFDLESIMQRIPQSAAKQPKFSRYYIPLLINFVISYDLENFTHQDYKKFFEPLLTKIKGIVGHELVLGAILNKFFEPAYLHEFKMDTEPKRLVFEMQKKIAFSKIAYAILNDESKNIQVPREILPYSRKKNIKQRLFELAG</sequence>
<dbReference type="Proteomes" id="UP000273898">
    <property type="component" value="Unassembled WGS sequence"/>
</dbReference>
<dbReference type="Proteomes" id="UP000297429">
    <property type="component" value="Unassembled WGS sequence"/>
</dbReference>
<dbReference type="OrthoDB" id="10011039at2"/>